<dbReference type="OrthoDB" id="2985014at2759"/>
<protein>
    <submittedName>
        <fullName evidence="6">Putative transporter</fullName>
    </submittedName>
</protein>
<evidence type="ECO:0000313" key="6">
    <source>
        <dbReference type="EMBL" id="KII74758.1"/>
    </source>
</evidence>
<dbReference type="GO" id="GO:0022857">
    <property type="term" value="F:transmembrane transporter activity"/>
    <property type="evidence" value="ECO:0007669"/>
    <property type="project" value="InterPro"/>
</dbReference>
<keyword evidence="2 5" id="KW-0812">Transmembrane</keyword>
<feature type="transmembrane region" description="Helical" evidence="5">
    <location>
        <begin position="109"/>
        <end position="127"/>
    </location>
</feature>
<dbReference type="EMBL" id="JWZT01000284">
    <property type="protein sequence ID" value="KII74758.1"/>
    <property type="molecule type" value="Genomic_DNA"/>
</dbReference>
<accession>A0A0C2JYV1</accession>
<dbReference type="PANTHER" id="PTHR11662">
    <property type="entry name" value="SOLUTE CARRIER FAMILY 17"/>
    <property type="match status" value="1"/>
</dbReference>
<dbReference type="OMA" id="CATITAF"/>
<keyword evidence="7" id="KW-1185">Reference proteome</keyword>
<feature type="transmembrane region" description="Helical" evidence="5">
    <location>
        <begin position="133"/>
        <end position="155"/>
    </location>
</feature>
<gene>
    <name evidence="6" type="ORF">RF11_05895</name>
</gene>
<comment type="caution">
    <text evidence="6">The sequence shown here is derived from an EMBL/GenBank/DDBJ whole genome shotgun (WGS) entry which is preliminary data.</text>
</comment>
<evidence type="ECO:0000256" key="4">
    <source>
        <dbReference type="ARBA" id="ARBA00023136"/>
    </source>
</evidence>
<comment type="subcellular location">
    <subcellularLocation>
        <location evidence="1">Membrane</location>
        <topology evidence="1">Multi-pass membrane protein</topology>
    </subcellularLocation>
</comment>
<feature type="transmembrane region" description="Helical" evidence="5">
    <location>
        <begin position="400"/>
        <end position="427"/>
    </location>
</feature>
<feature type="transmembrane region" description="Helical" evidence="5">
    <location>
        <begin position="15"/>
        <end position="40"/>
    </location>
</feature>
<keyword evidence="4 5" id="KW-0472">Membrane</keyword>
<evidence type="ECO:0000256" key="3">
    <source>
        <dbReference type="ARBA" id="ARBA00022989"/>
    </source>
</evidence>
<name>A0A0C2JYV1_THEKT</name>
<dbReference type="SUPFAM" id="SSF103473">
    <property type="entry name" value="MFS general substrate transporter"/>
    <property type="match status" value="1"/>
</dbReference>
<reference evidence="6 7" key="1">
    <citation type="journal article" date="2014" name="Genome Biol. Evol.">
        <title>The genome of the myxosporean Thelohanellus kitauei shows adaptations to nutrient acquisition within its fish host.</title>
        <authorList>
            <person name="Yang Y."/>
            <person name="Xiong J."/>
            <person name="Zhou Z."/>
            <person name="Huo F."/>
            <person name="Miao W."/>
            <person name="Ran C."/>
            <person name="Liu Y."/>
            <person name="Zhang J."/>
            <person name="Feng J."/>
            <person name="Wang M."/>
            <person name="Wang M."/>
            <person name="Wang L."/>
            <person name="Yao B."/>
        </authorList>
    </citation>
    <scope>NUCLEOTIDE SEQUENCE [LARGE SCALE GENOMIC DNA]</scope>
    <source>
        <strain evidence="6">Wuqing</strain>
    </source>
</reference>
<dbReference type="PANTHER" id="PTHR11662:SF399">
    <property type="entry name" value="FI19708P1-RELATED"/>
    <property type="match status" value="1"/>
</dbReference>
<evidence type="ECO:0000256" key="5">
    <source>
        <dbReference type="SAM" id="Phobius"/>
    </source>
</evidence>
<proteinExistence type="predicted"/>
<dbReference type="InterPro" id="IPR050382">
    <property type="entry name" value="MFS_Na/Anion_cotransporter"/>
</dbReference>
<sequence length="493" mass="55343">MPLCLRFVSFHNFRWVVYFSTWGLLLSLCVIRASFSIANIGQIEKAKKDRDTTCPEEFVNPDPDIQRYTTMYKWDKTKSEVSIFTFNLGYMLGHYPGTMAILAFGTHRVMICVVFGCTILTFLSVFTAPYYPLFLVTRIAIGFLSGCMFPIVNQTATEYAPPKERSVVLMSIHTANLLACAVVFPWGGFLIENFVNGWKWIYVSCGGLGLVFGIIWTFSAFSNPMENPFMSKREQNFITTGIYPNGRPPKMTFANIPHRSILMDKQLALCSLTHFAKLQILYLSLLGAVKHINNFFNESPLKSGLYGVIPFVGESIFQMAYTHLSHYMYRGKVSLLVQRRLNTLIGAFGCSVFLFGNCFVNCNQVAIGVTLLTLSLMCLAPYQGGYFIGIIERFGRYNGYAFSIINIFGSLSGVLQRVVVIVLAVIFPDPRVSIRWSFGITSFISFILSLPYVFLGDCSRAPWVDGQPAKAPLVVADNKSPDEHKRESMESAA</sequence>
<dbReference type="GO" id="GO:0006820">
    <property type="term" value="P:monoatomic anion transport"/>
    <property type="evidence" value="ECO:0007669"/>
    <property type="project" value="TreeGrafter"/>
</dbReference>
<dbReference type="InterPro" id="IPR036259">
    <property type="entry name" value="MFS_trans_sf"/>
</dbReference>
<dbReference type="GO" id="GO:0016020">
    <property type="term" value="C:membrane"/>
    <property type="evidence" value="ECO:0007669"/>
    <property type="project" value="UniProtKB-SubCell"/>
</dbReference>
<keyword evidence="3 5" id="KW-1133">Transmembrane helix</keyword>
<feature type="transmembrane region" description="Helical" evidence="5">
    <location>
        <begin position="267"/>
        <end position="285"/>
    </location>
</feature>
<organism evidence="6 7">
    <name type="scientific">Thelohanellus kitauei</name>
    <name type="common">Myxosporean</name>
    <dbReference type="NCBI Taxonomy" id="669202"/>
    <lineage>
        <taxon>Eukaryota</taxon>
        <taxon>Metazoa</taxon>
        <taxon>Cnidaria</taxon>
        <taxon>Myxozoa</taxon>
        <taxon>Myxosporea</taxon>
        <taxon>Bivalvulida</taxon>
        <taxon>Platysporina</taxon>
        <taxon>Myxobolidae</taxon>
        <taxon>Thelohanellus</taxon>
    </lineage>
</organism>
<dbReference type="Pfam" id="PF07690">
    <property type="entry name" value="MFS_1"/>
    <property type="match status" value="1"/>
</dbReference>
<feature type="transmembrane region" description="Helical" evidence="5">
    <location>
        <begin position="167"/>
        <end position="188"/>
    </location>
</feature>
<evidence type="ECO:0000313" key="7">
    <source>
        <dbReference type="Proteomes" id="UP000031668"/>
    </source>
</evidence>
<feature type="transmembrane region" description="Helical" evidence="5">
    <location>
        <begin position="305"/>
        <end position="329"/>
    </location>
</feature>
<dbReference type="Gene3D" id="1.20.1250.20">
    <property type="entry name" value="MFS general substrate transporter like domains"/>
    <property type="match status" value="1"/>
</dbReference>
<evidence type="ECO:0000256" key="2">
    <source>
        <dbReference type="ARBA" id="ARBA00022692"/>
    </source>
</evidence>
<feature type="transmembrane region" description="Helical" evidence="5">
    <location>
        <begin position="200"/>
        <end position="221"/>
    </location>
</feature>
<evidence type="ECO:0000256" key="1">
    <source>
        <dbReference type="ARBA" id="ARBA00004141"/>
    </source>
</evidence>
<dbReference type="InterPro" id="IPR011701">
    <property type="entry name" value="MFS"/>
</dbReference>
<dbReference type="Proteomes" id="UP000031668">
    <property type="component" value="Unassembled WGS sequence"/>
</dbReference>
<feature type="transmembrane region" description="Helical" evidence="5">
    <location>
        <begin position="366"/>
        <end position="388"/>
    </location>
</feature>
<feature type="transmembrane region" description="Helical" evidence="5">
    <location>
        <begin position="341"/>
        <end position="360"/>
    </location>
</feature>
<dbReference type="AlphaFoldDB" id="A0A0C2JYV1"/>
<feature type="transmembrane region" description="Helical" evidence="5">
    <location>
        <begin position="433"/>
        <end position="455"/>
    </location>
</feature>